<dbReference type="STRING" id="1454201.NMS_1563"/>
<organism evidence="1 2">
    <name type="scientific">Nonlabens marinus S1-08</name>
    <dbReference type="NCBI Taxonomy" id="1454201"/>
    <lineage>
        <taxon>Bacteria</taxon>
        <taxon>Pseudomonadati</taxon>
        <taxon>Bacteroidota</taxon>
        <taxon>Flavobacteriia</taxon>
        <taxon>Flavobacteriales</taxon>
        <taxon>Flavobacteriaceae</taxon>
        <taxon>Nonlabens</taxon>
    </lineage>
</organism>
<accession>W8VXA2</accession>
<evidence type="ECO:0008006" key="3">
    <source>
        <dbReference type="Google" id="ProtNLM"/>
    </source>
</evidence>
<sequence>MKNLGLLATLHAKPEQAETVKNFIKGAVDLAKKEEKTLTWYSFQIDTTTFGIFDSFEDESGREAHLNGEIAKALMGKADELLTQAPDIKKIDILSAK</sequence>
<gene>
    <name evidence="1" type="ORF">NMS_1563</name>
</gene>
<evidence type="ECO:0000313" key="2">
    <source>
        <dbReference type="Proteomes" id="UP000031760"/>
    </source>
</evidence>
<protein>
    <recommendedName>
        <fullName evidence="3">ABM domain-containing protein</fullName>
    </recommendedName>
</protein>
<dbReference type="InterPro" id="IPR011008">
    <property type="entry name" value="Dimeric_a/b-barrel"/>
</dbReference>
<dbReference type="EMBL" id="AP014548">
    <property type="protein sequence ID" value="BAO55572.1"/>
    <property type="molecule type" value="Genomic_DNA"/>
</dbReference>
<dbReference type="SUPFAM" id="SSF54909">
    <property type="entry name" value="Dimeric alpha+beta barrel"/>
    <property type="match status" value="1"/>
</dbReference>
<reference evidence="1 2" key="1">
    <citation type="journal article" date="2014" name="Proc. Natl. Acad. Sci. U.S.A.">
        <title>Functional characterization of flavobacteria rhodopsins reveals a unique class of light-driven chloride pump in bacteria.</title>
        <authorList>
            <person name="Yoshizawa S."/>
            <person name="Kumagai Y."/>
            <person name="Kim H."/>
            <person name="Ogura Y."/>
            <person name="Hayashi T."/>
            <person name="Iwasaki W."/>
            <person name="DeLong E.F."/>
            <person name="Kogure K."/>
        </authorList>
    </citation>
    <scope>NUCLEOTIDE SEQUENCE [LARGE SCALE GENOMIC DNA]</scope>
    <source>
        <strain evidence="1 2">S1-08</strain>
    </source>
</reference>
<dbReference type="Gene3D" id="3.30.70.100">
    <property type="match status" value="1"/>
</dbReference>
<dbReference type="OrthoDB" id="9804891at2"/>
<dbReference type="Proteomes" id="UP000031760">
    <property type="component" value="Chromosome"/>
</dbReference>
<dbReference type="AlphaFoldDB" id="W8VXA2"/>
<dbReference type="HOGENOM" id="CLU_148789_1_0_10"/>
<keyword evidence="2" id="KW-1185">Reference proteome</keyword>
<dbReference type="RefSeq" id="WP_041496158.1">
    <property type="nucleotide sequence ID" value="NZ_AP014548.1"/>
</dbReference>
<evidence type="ECO:0000313" key="1">
    <source>
        <dbReference type="EMBL" id="BAO55572.1"/>
    </source>
</evidence>
<dbReference type="KEGG" id="nmf:NMS_1563"/>
<name>W8VXA2_9FLAO</name>
<proteinExistence type="predicted"/>